<dbReference type="Proteomes" id="UP000355283">
    <property type="component" value="Unassembled WGS sequence"/>
</dbReference>
<evidence type="ECO:0000256" key="2">
    <source>
        <dbReference type="SAM" id="Phobius"/>
    </source>
</evidence>
<evidence type="ECO:0000256" key="1">
    <source>
        <dbReference type="SAM" id="MobiDB-lite"/>
    </source>
</evidence>
<keyword evidence="4" id="KW-1185">Reference proteome</keyword>
<feature type="transmembrane region" description="Helical" evidence="2">
    <location>
        <begin position="20"/>
        <end position="37"/>
    </location>
</feature>
<keyword evidence="2" id="KW-1133">Transmembrane helix</keyword>
<keyword evidence="2" id="KW-0812">Transmembrane</keyword>
<proteinExistence type="predicted"/>
<dbReference type="PROSITE" id="PS51257">
    <property type="entry name" value="PROKAR_LIPOPROTEIN"/>
    <property type="match status" value="1"/>
</dbReference>
<feature type="compositionally biased region" description="Low complexity" evidence="1">
    <location>
        <begin position="58"/>
        <end position="68"/>
    </location>
</feature>
<name>A0A4D9CPX5_9STRA</name>
<dbReference type="AlphaFoldDB" id="A0A4D9CPX5"/>
<dbReference type="EMBL" id="SDOX01000131">
    <property type="protein sequence ID" value="TFJ81221.1"/>
    <property type="molecule type" value="Genomic_DNA"/>
</dbReference>
<accession>A0A4D9CPX5</accession>
<feature type="region of interest" description="Disordered" evidence="1">
    <location>
        <begin position="42"/>
        <end position="68"/>
    </location>
</feature>
<keyword evidence="2" id="KW-0472">Membrane</keyword>
<evidence type="ECO:0000313" key="4">
    <source>
        <dbReference type="Proteomes" id="UP000355283"/>
    </source>
</evidence>
<protein>
    <submittedName>
        <fullName evidence="3">Uncharacterized protein</fullName>
    </submittedName>
</protein>
<organism evidence="3 4">
    <name type="scientific">Nannochloropsis salina CCMP1776</name>
    <dbReference type="NCBI Taxonomy" id="1027361"/>
    <lineage>
        <taxon>Eukaryota</taxon>
        <taxon>Sar</taxon>
        <taxon>Stramenopiles</taxon>
        <taxon>Ochrophyta</taxon>
        <taxon>Eustigmatophyceae</taxon>
        <taxon>Eustigmatales</taxon>
        <taxon>Monodopsidaceae</taxon>
        <taxon>Microchloropsis</taxon>
        <taxon>Microchloropsis salina</taxon>
    </lineage>
</organism>
<gene>
    <name evidence="3" type="ORF">NSK_007438</name>
</gene>
<reference evidence="3 4" key="1">
    <citation type="submission" date="2019-01" db="EMBL/GenBank/DDBJ databases">
        <title>Nuclear Genome Assembly of the Microalgal Biofuel strain Nannochloropsis salina CCMP1776.</title>
        <authorList>
            <person name="Hovde B."/>
        </authorList>
    </citation>
    <scope>NUCLEOTIDE SEQUENCE [LARGE SCALE GENOMIC DNA]</scope>
    <source>
        <strain evidence="3 4">CCMP1776</strain>
    </source>
</reference>
<comment type="caution">
    <text evidence="3">The sequence shown here is derived from an EMBL/GenBank/DDBJ whole genome shotgun (WGS) entry which is preliminary data.</text>
</comment>
<sequence>MVKRGETRKRFFQDFDVKPWVQGMAFISLACLALYIYQGKGGTREGGRGRGGGGREGGWNWNKGGTWS</sequence>
<evidence type="ECO:0000313" key="3">
    <source>
        <dbReference type="EMBL" id="TFJ81221.1"/>
    </source>
</evidence>